<dbReference type="GO" id="GO:0005506">
    <property type="term" value="F:iron ion binding"/>
    <property type="evidence" value="ECO:0007669"/>
    <property type="project" value="InterPro"/>
</dbReference>
<keyword evidence="12" id="KW-1185">Reference proteome</keyword>
<dbReference type="EMBL" id="KN837116">
    <property type="protein sequence ID" value="KIJ44585.1"/>
    <property type="molecule type" value="Genomic_DNA"/>
</dbReference>
<dbReference type="PRINTS" id="PR00463">
    <property type="entry name" value="EP450I"/>
</dbReference>
<evidence type="ECO:0000256" key="10">
    <source>
        <dbReference type="RuleBase" id="RU000461"/>
    </source>
</evidence>
<evidence type="ECO:0000256" key="9">
    <source>
        <dbReference type="PIRSR" id="PIRSR602401-1"/>
    </source>
</evidence>
<evidence type="ECO:0000256" key="1">
    <source>
        <dbReference type="ARBA" id="ARBA00001971"/>
    </source>
</evidence>
<evidence type="ECO:0008006" key="13">
    <source>
        <dbReference type="Google" id="ProtNLM"/>
    </source>
</evidence>
<dbReference type="HOGENOM" id="CLU_001570_2_3_1"/>
<keyword evidence="7 9" id="KW-0408">Iron</keyword>
<dbReference type="PANTHER" id="PTHR46300:SF7">
    <property type="entry name" value="P450, PUTATIVE (EUROFUNG)-RELATED"/>
    <property type="match status" value="1"/>
</dbReference>
<sequence>PPGPKPKPIIGNLLDLPKDHEWLTHAKWAKQYGELVYVNVLGTHMAWVNSREMAHELFERRSSNYSDRTTTAMLDDLCPYTIWWRRHRKTMHSSFHPKATEAYHSVQVKHTRELLRRLLRSPEKYSAHLLHAAGAMIMEITYGIEVEAENDLYLTNAHKVLHAVDEAATPGNFLVDILPWMKYIPAWMPGAEFQRKAVKWRQYAADMLELPFREAKRRMDEGNPEACFVSSRLSEIGADATSHPDDEAIIKNTAASLFAGGTDTTVNTVRAFMLAMVLYPDVQKKAQQEIDALLGLQRLPDVGDMDALPYVMAVCKETLRWHALLPVGVAHMASEDDVVNGYFIPKGTIVFGNSWTLLRDEADFGPNTDRFDPERYFIPGVRDPGNTGAFGFGRRICVGRYMAMKSIFLEIASILQVFEISKARDASGKEIPVEAEFTSGFFSIAVEFKCTMQPRSATAEELITHSI</sequence>
<comment type="similarity">
    <text evidence="3 10">Belongs to the cytochrome P450 family.</text>
</comment>
<dbReference type="InterPro" id="IPR036396">
    <property type="entry name" value="Cyt_P450_sf"/>
</dbReference>
<dbReference type="OrthoDB" id="3934656at2759"/>
<dbReference type="GO" id="GO:0016705">
    <property type="term" value="F:oxidoreductase activity, acting on paired donors, with incorporation or reduction of molecular oxygen"/>
    <property type="evidence" value="ECO:0007669"/>
    <property type="project" value="InterPro"/>
</dbReference>
<organism evidence="11 12">
    <name type="scientific">Sphaerobolus stellatus (strain SS14)</name>
    <dbReference type="NCBI Taxonomy" id="990650"/>
    <lineage>
        <taxon>Eukaryota</taxon>
        <taxon>Fungi</taxon>
        <taxon>Dikarya</taxon>
        <taxon>Basidiomycota</taxon>
        <taxon>Agaricomycotina</taxon>
        <taxon>Agaricomycetes</taxon>
        <taxon>Phallomycetidae</taxon>
        <taxon>Geastrales</taxon>
        <taxon>Sphaerobolaceae</taxon>
        <taxon>Sphaerobolus</taxon>
    </lineage>
</organism>
<dbReference type="InterPro" id="IPR050364">
    <property type="entry name" value="Cytochrome_P450_fung"/>
</dbReference>
<dbReference type="PROSITE" id="PS00086">
    <property type="entry name" value="CYTOCHROME_P450"/>
    <property type="match status" value="1"/>
</dbReference>
<dbReference type="Gene3D" id="1.10.630.10">
    <property type="entry name" value="Cytochrome P450"/>
    <property type="match status" value="1"/>
</dbReference>
<dbReference type="GO" id="GO:0020037">
    <property type="term" value="F:heme binding"/>
    <property type="evidence" value="ECO:0007669"/>
    <property type="project" value="InterPro"/>
</dbReference>
<comment type="cofactor">
    <cofactor evidence="1 9">
        <name>heme</name>
        <dbReference type="ChEBI" id="CHEBI:30413"/>
    </cofactor>
</comment>
<dbReference type="GO" id="GO:0004497">
    <property type="term" value="F:monooxygenase activity"/>
    <property type="evidence" value="ECO:0007669"/>
    <property type="project" value="UniProtKB-KW"/>
</dbReference>
<evidence type="ECO:0000256" key="6">
    <source>
        <dbReference type="ARBA" id="ARBA00023002"/>
    </source>
</evidence>
<keyword evidence="8 10" id="KW-0503">Monooxygenase</keyword>
<proteinExistence type="inferred from homology"/>
<evidence type="ECO:0000256" key="4">
    <source>
        <dbReference type="ARBA" id="ARBA00022617"/>
    </source>
</evidence>
<feature type="binding site" description="axial binding residue" evidence="9">
    <location>
        <position position="397"/>
    </location>
    <ligand>
        <name>heme</name>
        <dbReference type="ChEBI" id="CHEBI:30413"/>
    </ligand>
    <ligandPart>
        <name>Fe</name>
        <dbReference type="ChEBI" id="CHEBI:18248"/>
    </ligandPart>
</feature>
<keyword evidence="5 9" id="KW-0479">Metal-binding</keyword>
<dbReference type="InterPro" id="IPR017972">
    <property type="entry name" value="Cyt_P450_CS"/>
</dbReference>
<accession>A0A0C9VZP9</accession>
<dbReference type="PANTHER" id="PTHR46300">
    <property type="entry name" value="P450, PUTATIVE (EUROFUNG)-RELATED-RELATED"/>
    <property type="match status" value="1"/>
</dbReference>
<name>A0A0C9VZP9_SPHS4</name>
<evidence type="ECO:0000256" key="8">
    <source>
        <dbReference type="ARBA" id="ARBA00023033"/>
    </source>
</evidence>
<feature type="non-terminal residue" evidence="11">
    <location>
        <position position="467"/>
    </location>
</feature>
<dbReference type="InterPro" id="IPR002401">
    <property type="entry name" value="Cyt_P450_E_grp-I"/>
</dbReference>
<protein>
    <recommendedName>
        <fullName evidence="13">O-methylsterigmatocystin oxidoreductase</fullName>
    </recommendedName>
</protein>
<dbReference type="PRINTS" id="PR00385">
    <property type="entry name" value="P450"/>
</dbReference>
<dbReference type="InterPro" id="IPR001128">
    <property type="entry name" value="Cyt_P450"/>
</dbReference>
<keyword evidence="4 9" id="KW-0349">Heme</keyword>
<dbReference type="AlphaFoldDB" id="A0A0C9VZP9"/>
<evidence type="ECO:0000256" key="5">
    <source>
        <dbReference type="ARBA" id="ARBA00022723"/>
    </source>
</evidence>
<evidence type="ECO:0000313" key="12">
    <source>
        <dbReference type="Proteomes" id="UP000054279"/>
    </source>
</evidence>
<keyword evidence="6 10" id="KW-0560">Oxidoreductase</keyword>
<dbReference type="Pfam" id="PF00067">
    <property type="entry name" value="p450"/>
    <property type="match status" value="1"/>
</dbReference>
<evidence type="ECO:0000256" key="7">
    <source>
        <dbReference type="ARBA" id="ARBA00023004"/>
    </source>
</evidence>
<gene>
    <name evidence="11" type="ORF">M422DRAFT_168011</name>
</gene>
<dbReference type="SUPFAM" id="SSF48264">
    <property type="entry name" value="Cytochrome P450"/>
    <property type="match status" value="1"/>
</dbReference>
<dbReference type="Proteomes" id="UP000054279">
    <property type="component" value="Unassembled WGS sequence"/>
</dbReference>
<dbReference type="CDD" id="cd11065">
    <property type="entry name" value="CYP64-like"/>
    <property type="match status" value="1"/>
</dbReference>
<evidence type="ECO:0000313" key="11">
    <source>
        <dbReference type="EMBL" id="KIJ44585.1"/>
    </source>
</evidence>
<reference evidence="11 12" key="1">
    <citation type="submission" date="2014-06" db="EMBL/GenBank/DDBJ databases">
        <title>Evolutionary Origins and Diversification of the Mycorrhizal Mutualists.</title>
        <authorList>
            <consortium name="DOE Joint Genome Institute"/>
            <consortium name="Mycorrhizal Genomics Consortium"/>
            <person name="Kohler A."/>
            <person name="Kuo A."/>
            <person name="Nagy L.G."/>
            <person name="Floudas D."/>
            <person name="Copeland A."/>
            <person name="Barry K.W."/>
            <person name="Cichocki N."/>
            <person name="Veneault-Fourrey C."/>
            <person name="LaButti K."/>
            <person name="Lindquist E.A."/>
            <person name="Lipzen A."/>
            <person name="Lundell T."/>
            <person name="Morin E."/>
            <person name="Murat C."/>
            <person name="Riley R."/>
            <person name="Ohm R."/>
            <person name="Sun H."/>
            <person name="Tunlid A."/>
            <person name="Henrissat B."/>
            <person name="Grigoriev I.V."/>
            <person name="Hibbett D.S."/>
            <person name="Martin F."/>
        </authorList>
    </citation>
    <scope>NUCLEOTIDE SEQUENCE [LARGE SCALE GENOMIC DNA]</scope>
    <source>
        <strain evidence="11 12">SS14</strain>
    </source>
</reference>
<evidence type="ECO:0000256" key="3">
    <source>
        <dbReference type="ARBA" id="ARBA00010617"/>
    </source>
</evidence>
<evidence type="ECO:0000256" key="2">
    <source>
        <dbReference type="ARBA" id="ARBA00005179"/>
    </source>
</evidence>
<comment type="pathway">
    <text evidence="2">Secondary metabolite biosynthesis.</text>
</comment>